<dbReference type="PANTHER" id="PTHR35500:SF1">
    <property type="entry name" value="OS03G0108700 PROTEIN"/>
    <property type="match status" value="1"/>
</dbReference>
<reference evidence="3" key="1">
    <citation type="submission" date="2022-05" db="EMBL/GenBank/DDBJ databases">
        <title>The Musa troglodytarum L. genome provides insights into the mechanism of non-climacteric behaviour and enrichment of carotenoids.</title>
        <authorList>
            <person name="Wang J."/>
        </authorList>
    </citation>
    <scope>NUCLEOTIDE SEQUENCE</scope>
    <source>
        <tissue evidence="3">Leaf</tissue>
    </source>
</reference>
<sequence length="122" mass="13917">MEGGEGRTGGGDDMATEMGSGEMEHDIQRILEKIDQFTQQVWELLDAGRTLFKTVSSEFEERLISIHKEQMAKWQEEIKEMQSRDACNEAVRALLENAQHLLRSAREASPTHQPLQHFSGEM</sequence>
<protein>
    <submittedName>
        <fullName evidence="3">Uncharacterized protein</fullName>
    </submittedName>
</protein>
<feature type="compositionally biased region" description="Gly residues" evidence="2">
    <location>
        <begin position="1"/>
        <end position="12"/>
    </location>
</feature>
<organism evidence="3 4">
    <name type="scientific">Musa troglodytarum</name>
    <name type="common">fe'i banana</name>
    <dbReference type="NCBI Taxonomy" id="320322"/>
    <lineage>
        <taxon>Eukaryota</taxon>
        <taxon>Viridiplantae</taxon>
        <taxon>Streptophyta</taxon>
        <taxon>Embryophyta</taxon>
        <taxon>Tracheophyta</taxon>
        <taxon>Spermatophyta</taxon>
        <taxon>Magnoliopsida</taxon>
        <taxon>Liliopsida</taxon>
        <taxon>Zingiberales</taxon>
        <taxon>Musaceae</taxon>
        <taxon>Musa</taxon>
    </lineage>
</organism>
<keyword evidence="4" id="KW-1185">Reference proteome</keyword>
<name>A0A9E7EU89_9LILI</name>
<evidence type="ECO:0000313" key="4">
    <source>
        <dbReference type="Proteomes" id="UP001055439"/>
    </source>
</evidence>
<proteinExistence type="predicted"/>
<dbReference type="EMBL" id="CP097503">
    <property type="protein sequence ID" value="URD84024.1"/>
    <property type="molecule type" value="Genomic_DNA"/>
</dbReference>
<evidence type="ECO:0000256" key="2">
    <source>
        <dbReference type="SAM" id="MobiDB-lite"/>
    </source>
</evidence>
<keyword evidence="1" id="KW-0175">Coiled coil</keyword>
<feature type="coiled-coil region" evidence="1">
    <location>
        <begin position="64"/>
        <end position="108"/>
    </location>
</feature>
<evidence type="ECO:0000313" key="3">
    <source>
        <dbReference type="EMBL" id="URD84024.1"/>
    </source>
</evidence>
<accession>A0A9E7EU89</accession>
<dbReference type="Proteomes" id="UP001055439">
    <property type="component" value="Chromosome 10"/>
</dbReference>
<evidence type="ECO:0000256" key="1">
    <source>
        <dbReference type="SAM" id="Coils"/>
    </source>
</evidence>
<feature type="region of interest" description="Disordered" evidence="2">
    <location>
        <begin position="1"/>
        <end position="24"/>
    </location>
</feature>
<gene>
    <name evidence="3" type="ORF">MUK42_33151</name>
</gene>
<dbReference type="OrthoDB" id="1933196at2759"/>
<dbReference type="AlphaFoldDB" id="A0A9E7EU89"/>
<dbReference type="PANTHER" id="PTHR35500">
    <property type="entry name" value="OS03G0108700 PROTEIN"/>
    <property type="match status" value="1"/>
</dbReference>